<evidence type="ECO:0000313" key="3">
    <source>
        <dbReference type="EMBL" id="TYB69036.1"/>
    </source>
</evidence>
<dbReference type="EMBL" id="VSKM01000030">
    <property type="protein sequence ID" value="TYB69036.1"/>
    <property type="molecule type" value="Genomic_DNA"/>
</dbReference>
<comment type="caution">
    <text evidence="3">The sequence shown here is derived from an EMBL/GenBank/DDBJ whole genome shotgun (WGS) entry which is preliminary data.</text>
</comment>
<proteinExistence type="predicted"/>
<organism evidence="3 4">
    <name type="scientific">Bizionia saleffrena</name>
    <dbReference type="NCBI Taxonomy" id="291189"/>
    <lineage>
        <taxon>Bacteria</taxon>
        <taxon>Pseudomonadati</taxon>
        <taxon>Bacteroidota</taxon>
        <taxon>Flavobacteriia</taxon>
        <taxon>Flavobacteriales</taxon>
        <taxon>Flavobacteriaceae</taxon>
        <taxon>Bizionia</taxon>
    </lineage>
</organism>
<keyword evidence="1" id="KW-0732">Signal</keyword>
<keyword evidence="4" id="KW-1185">Reference proteome</keyword>
<dbReference type="Proteomes" id="UP000323324">
    <property type="component" value="Unassembled WGS sequence"/>
</dbReference>
<dbReference type="RefSeq" id="WP_148371024.1">
    <property type="nucleotide sequence ID" value="NZ_VSKM01000030.1"/>
</dbReference>
<reference evidence="3 4" key="1">
    <citation type="submission" date="2019-08" db="EMBL/GenBank/DDBJ databases">
        <title>Genomes of Antarctic Bizionia species.</title>
        <authorList>
            <person name="Bowman J.P."/>
        </authorList>
    </citation>
    <scope>NUCLEOTIDE SEQUENCE [LARGE SCALE GENOMIC DNA]</scope>
    <source>
        <strain evidence="3 4">HFD</strain>
    </source>
</reference>
<gene>
    <name evidence="3" type="ORF">ES676_14425</name>
</gene>
<dbReference type="Pfam" id="PF20448">
    <property type="entry name" value="DUF6705"/>
    <property type="match status" value="1"/>
</dbReference>
<evidence type="ECO:0000259" key="2">
    <source>
        <dbReference type="Pfam" id="PF20448"/>
    </source>
</evidence>
<dbReference type="AlphaFoldDB" id="A0A8H2LEM3"/>
<feature type="domain" description="DUF6705" evidence="2">
    <location>
        <begin position="1"/>
        <end position="207"/>
    </location>
</feature>
<accession>A0A8H2LEM3</accession>
<evidence type="ECO:0000256" key="1">
    <source>
        <dbReference type="SAM" id="SignalP"/>
    </source>
</evidence>
<name>A0A8H2LEM3_9FLAO</name>
<sequence length="207" mass="23349">MKTKILITVLFFTGVFNIINAQETIKTLGVDDPEITDTGDIYFKDTNNYFTNFLGEWLYDDGTTYFKVTFIKKERVRMGPTNTYHDDIACEYLLKVNGTTIYDTYGANSNLNSSSSIANYITGSGIYAFRPNKIDLFYSEPPLNGGCHRYASGNLLLEYTPILGSADELIWTRTNNQLYGDTTECNDGTQMDTSEFLIPATMVLVKQ</sequence>
<feature type="chain" id="PRO_5034097026" description="DUF6705 domain-containing protein" evidence="1">
    <location>
        <begin position="22"/>
        <end position="207"/>
    </location>
</feature>
<dbReference type="InterPro" id="IPR046551">
    <property type="entry name" value="DUF6705"/>
</dbReference>
<protein>
    <recommendedName>
        <fullName evidence="2">DUF6705 domain-containing protein</fullName>
    </recommendedName>
</protein>
<feature type="signal peptide" evidence="1">
    <location>
        <begin position="1"/>
        <end position="21"/>
    </location>
</feature>
<evidence type="ECO:0000313" key="4">
    <source>
        <dbReference type="Proteomes" id="UP000323324"/>
    </source>
</evidence>